<evidence type="ECO:0000256" key="2">
    <source>
        <dbReference type="SAM" id="MobiDB-lite"/>
    </source>
</evidence>
<dbReference type="AlphaFoldDB" id="A0A7M5X844"/>
<feature type="coiled-coil region" evidence="1">
    <location>
        <begin position="753"/>
        <end position="869"/>
    </location>
</feature>
<name>A0A7M5X844_9CNID</name>
<feature type="compositionally biased region" description="Basic and acidic residues" evidence="2">
    <location>
        <begin position="199"/>
        <end position="222"/>
    </location>
</feature>
<accession>A0A7M5X844</accession>
<organism evidence="3 4">
    <name type="scientific">Clytia hemisphaerica</name>
    <dbReference type="NCBI Taxonomy" id="252671"/>
    <lineage>
        <taxon>Eukaryota</taxon>
        <taxon>Metazoa</taxon>
        <taxon>Cnidaria</taxon>
        <taxon>Hydrozoa</taxon>
        <taxon>Hydroidolina</taxon>
        <taxon>Leptothecata</taxon>
        <taxon>Obeliida</taxon>
        <taxon>Clytiidae</taxon>
        <taxon>Clytia</taxon>
    </lineage>
</organism>
<feature type="coiled-coil region" evidence="1">
    <location>
        <begin position="589"/>
        <end position="729"/>
    </location>
</feature>
<feature type="compositionally biased region" description="Polar residues" evidence="2">
    <location>
        <begin position="251"/>
        <end position="261"/>
    </location>
</feature>
<feature type="region of interest" description="Disordered" evidence="2">
    <location>
        <begin position="1"/>
        <end position="70"/>
    </location>
</feature>
<feature type="compositionally biased region" description="Basic and acidic residues" evidence="2">
    <location>
        <begin position="163"/>
        <end position="179"/>
    </location>
</feature>
<proteinExistence type="predicted"/>
<dbReference type="PANTHER" id="PTHR14332">
    <property type="entry name" value="DISRUPTED IN SCHIZOPHRENIA 1 PROTEIN"/>
    <property type="match status" value="1"/>
</dbReference>
<feature type="compositionally biased region" description="Acidic residues" evidence="2">
    <location>
        <begin position="38"/>
        <end position="48"/>
    </location>
</feature>
<dbReference type="OrthoDB" id="6500128at2759"/>
<dbReference type="EnsemblMetazoa" id="CLYHEMT019332.1">
    <property type="protein sequence ID" value="CLYHEMP019332.1"/>
    <property type="gene ID" value="CLYHEMG019332"/>
</dbReference>
<dbReference type="InterPro" id="IPR026081">
    <property type="entry name" value="DISC1"/>
</dbReference>
<keyword evidence="4" id="KW-1185">Reference proteome</keyword>
<feature type="region of interest" description="Disordered" evidence="2">
    <location>
        <begin position="119"/>
        <end position="275"/>
    </location>
</feature>
<dbReference type="PANTHER" id="PTHR14332:SF3">
    <property type="entry name" value="DISRUPTED IN SCHIZOPHRENIA 1 PROTEIN"/>
    <property type="match status" value="1"/>
</dbReference>
<evidence type="ECO:0000313" key="3">
    <source>
        <dbReference type="EnsemblMetazoa" id="CLYHEMP019332.1"/>
    </source>
</evidence>
<dbReference type="GO" id="GO:0005815">
    <property type="term" value="C:microtubule organizing center"/>
    <property type="evidence" value="ECO:0007669"/>
    <property type="project" value="TreeGrafter"/>
</dbReference>
<dbReference type="GO" id="GO:0045111">
    <property type="term" value="C:intermediate filament cytoskeleton"/>
    <property type="evidence" value="ECO:0007669"/>
    <property type="project" value="TreeGrafter"/>
</dbReference>
<dbReference type="GO" id="GO:0005874">
    <property type="term" value="C:microtubule"/>
    <property type="evidence" value="ECO:0007669"/>
    <property type="project" value="TreeGrafter"/>
</dbReference>
<protein>
    <submittedName>
        <fullName evidence="3">Uncharacterized protein</fullName>
    </submittedName>
</protein>
<dbReference type="GO" id="GO:0060271">
    <property type="term" value="P:cilium assembly"/>
    <property type="evidence" value="ECO:0007669"/>
    <property type="project" value="TreeGrafter"/>
</dbReference>
<sequence>MSFFKRKPKEPKTPEPLSPQSNAQDNQTNRLSPQITDQNDDLFGDMEVDFSTTTPSVDIETSPYQSKESNVRELQDLVLTTPVNDSEAQPSAFGFIHEQESELKEEPTSSFSFIDQDVNTTETDTADNLPEQNDDNKGLNIEQSTMATEKVTDTDSVQTEIESTNKDTKVPVKSVEKSTTRKIKKRTTKAKHPGSAIKNKTEKRKENKEDDNKLKTDNEHWEGTGQGDDDTKQADTKQLAESAVKTERENSLSIEQATSENESTENKNIEPSEDNVDVTFRKEAISDGKKRPDEILIEHETIIEQNQPTSEDIAQNDLFDVDMNFECTDSTNALESAEKNRVDSKVDPTSIKIDDKVTSKESETGISNVEVETDDHTGGGEPVSIVESSTAADRVLKQVAGDQKNTTNNDDGNVSFSLQLTEDEQFSLSMENLNMRKQDLWKEAETLQKHKEDTLNHWQSSKVDIDTIPSQIEKLRLEQHVYAEKEDFDKAFEIQQQIKSLTDSLDNFKYQYPVFDPKITELFQLYKNTLTKSLGTRDELLDEYKQTMNLQEERIQKKTDETDFHDTELQNKEDKLKLDRELSHLALDKEHYEQNHQILNDQMDKKTSKLKGDRQELVDKQNNVKQQIEELEAKLQALRTEETTYASKIDQIDQNIDIIKTEFQPRLQTIEQKRREINEEEGNINQKMDELKTRIEETNKSKTKVLETRERNKELLGDLKRNIEELESYHETRVNDTYGEFSIDVILDVNSFIREDDATIQRMKENLLQEEANTQSLKEKVHSDESSIGMLKRSLNNLEDQITEKKKAKQSAIAERRFMDAKHFTEEIKQMTEEGEQKQRELSSIEDGLKVSKQDLQNANKILEKLHKDYDYKLKEFDLKIIDNLRTINSDIDLFLIKNTETWFKEILELQVLSNEEIIKRLQNNHGLDENEVKSNTSK</sequence>
<reference evidence="3" key="1">
    <citation type="submission" date="2021-01" db="UniProtKB">
        <authorList>
            <consortium name="EnsemblMetazoa"/>
        </authorList>
    </citation>
    <scope>IDENTIFICATION</scope>
</reference>
<keyword evidence="1" id="KW-0175">Coiled coil</keyword>
<dbReference type="Proteomes" id="UP000594262">
    <property type="component" value="Unplaced"/>
</dbReference>
<evidence type="ECO:0000313" key="4">
    <source>
        <dbReference type="Proteomes" id="UP000594262"/>
    </source>
</evidence>
<feature type="compositionally biased region" description="Basic residues" evidence="2">
    <location>
        <begin position="180"/>
        <end position="192"/>
    </location>
</feature>
<evidence type="ECO:0000256" key="1">
    <source>
        <dbReference type="SAM" id="Coils"/>
    </source>
</evidence>
<feature type="compositionally biased region" description="Polar residues" evidence="2">
    <location>
        <begin position="18"/>
        <end position="37"/>
    </location>
</feature>